<evidence type="ECO:0000259" key="3">
    <source>
        <dbReference type="Pfam" id="PF00144"/>
    </source>
</evidence>
<sequence>MNFSKTKNKIKQMVEDQSIPGASFSFITGMNVESDEVGLKQVEPSEQPVGPNDVYDIASLTKVVGTLPVVMRLLQDGRIHLDDSVSDYLPEWQYPEVTIRHLLTHTSGIEGYIPNRNEMNINQLREALLGLHVGDNFDKKMKYADVNYIFLGWIAGLVMGIPIQPLITQMVLNPLGLNETTFHPDAQRSVPTTYNEKTGTNLQGKVHDPKAQILGDDCGSAGMFSTLNDLSRFAQWMLQINDRSNIFNNETFDELYTDQTPMGDGTRSFGWALADYDDNPYIWQSGYTGVVMVLVRERKSGFVFLSNRVHPQLREHFMEDRNDLINTYLDELFN</sequence>
<gene>
    <name evidence="4" type="ORF">LfDm3_0852</name>
</gene>
<dbReference type="Proteomes" id="UP000031397">
    <property type="component" value="Unassembled WGS sequence"/>
</dbReference>
<evidence type="ECO:0000256" key="1">
    <source>
        <dbReference type="ARBA" id="ARBA00022801"/>
    </source>
</evidence>
<dbReference type="GO" id="GO:0016787">
    <property type="term" value="F:hydrolase activity"/>
    <property type="evidence" value="ECO:0007669"/>
    <property type="project" value="UniProtKB-KW"/>
</dbReference>
<protein>
    <submittedName>
        <fullName evidence="4">Beta-lactamase class C and other penicillin binding protein</fullName>
    </submittedName>
</protein>
<organism evidence="4 5">
    <name type="scientific">Fructilactobacillus fructivorans</name>
    <dbReference type="NCBI Taxonomy" id="1614"/>
    <lineage>
        <taxon>Bacteria</taxon>
        <taxon>Bacillati</taxon>
        <taxon>Bacillota</taxon>
        <taxon>Bacilli</taxon>
        <taxon>Lactobacillales</taxon>
        <taxon>Lactobacillaceae</taxon>
        <taxon>Fructilactobacillus</taxon>
    </lineage>
</organism>
<dbReference type="AlphaFoldDB" id="A0A0C1LXS1"/>
<comment type="caution">
    <text evidence="4">The sequence shown here is derived from an EMBL/GenBank/DDBJ whole genome shotgun (WGS) entry which is preliminary data.</text>
</comment>
<dbReference type="EMBL" id="JOJZ01000019">
    <property type="protein sequence ID" value="KID41610.1"/>
    <property type="molecule type" value="Genomic_DNA"/>
</dbReference>
<dbReference type="Gene3D" id="3.40.710.10">
    <property type="entry name" value="DD-peptidase/beta-lactamase superfamily"/>
    <property type="match status" value="1"/>
</dbReference>
<dbReference type="Pfam" id="PF00144">
    <property type="entry name" value="Beta-lactamase"/>
    <property type="match status" value="1"/>
</dbReference>
<keyword evidence="2" id="KW-0472">Membrane</keyword>
<evidence type="ECO:0000313" key="4">
    <source>
        <dbReference type="EMBL" id="KID41610.1"/>
    </source>
</evidence>
<accession>A0A0C1LXS1</accession>
<evidence type="ECO:0000313" key="5">
    <source>
        <dbReference type="Proteomes" id="UP000031397"/>
    </source>
</evidence>
<dbReference type="PANTHER" id="PTHR43283:SF11">
    <property type="entry name" value="BETA-LACTAMASE-RELATED DOMAIN-CONTAINING PROTEIN"/>
    <property type="match status" value="1"/>
</dbReference>
<keyword evidence="2" id="KW-1133">Transmembrane helix</keyword>
<evidence type="ECO:0000256" key="2">
    <source>
        <dbReference type="SAM" id="Phobius"/>
    </source>
</evidence>
<dbReference type="RefSeq" id="WP_039144372.1">
    <property type="nucleotide sequence ID" value="NZ_JOJZ01000019.1"/>
</dbReference>
<dbReference type="PANTHER" id="PTHR43283">
    <property type="entry name" value="BETA-LACTAMASE-RELATED"/>
    <property type="match status" value="1"/>
</dbReference>
<keyword evidence="5" id="KW-1185">Reference proteome</keyword>
<keyword evidence="1" id="KW-0378">Hydrolase</keyword>
<reference evidence="4 5" key="1">
    <citation type="submission" date="2014-06" db="EMBL/GenBank/DDBJ databases">
        <title>Functional and comparative genomic analyses of the Drosophila gut microbiota identify candidate symbiosis factors.</title>
        <authorList>
            <person name="Newell P.D."/>
            <person name="Chaston J.M."/>
            <person name="Douglas A.E."/>
        </authorList>
    </citation>
    <scope>NUCLEOTIDE SEQUENCE [LARGE SCALE GENOMIC DNA]</scope>
    <source>
        <strain evidence="4 5">DmCS_002</strain>
    </source>
</reference>
<dbReference type="SUPFAM" id="SSF56601">
    <property type="entry name" value="beta-lactamase/transpeptidase-like"/>
    <property type="match status" value="1"/>
</dbReference>
<dbReference type="PATRIC" id="fig|1614.7.peg.808"/>
<name>A0A0C1LXS1_9LACO</name>
<dbReference type="InterPro" id="IPR050789">
    <property type="entry name" value="Diverse_Enzym_Activities"/>
</dbReference>
<dbReference type="OrthoDB" id="9803467at2"/>
<keyword evidence="2" id="KW-0812">Transmembrane</keyword>
<dbReference type="InterPro" id="IPR012338">
    <property type="entry name" value="Beta-lactam/transpept-like"/>
</dbReference>
<dbReference type="MEROPS" id="S12.950"/>
<feature type="transmembrane region" description="Helical" evidence="2">
    <location>
        <begin position="148"/>
        <end position="167"/>
    </location>
</feature>
<dbReference type="InterPro" id="IPR001466">
    <property type="entry name" value="Beta-lactam-related"/>
</dbReference>
<feature type="domain" description="Beta-lactamase-related" evidence="3">
    <location>
        <begin position="8"/>
        <end position="314"/>
    </location>
</feature>
<proteinExistence type="predicted"/>
<dbReference type="GeneID" id="74913517"/>